<gene>
    <name evidence="2" type="ORF">GCM10007853_19860</name>
</gene>
<feature type="signal peptide" evidence="1">
    <location>
        <begin position="1"/>
        <end position="20"/>
    </location>
</feature>
<proteinExistence type="predicted"/>
<evidence type="ECO:0000313" key="3">
    <source>
        <dbReference type="Proteomes" id="UP001161391"/>
    </source>
</evidence>
<reference evidence="2" key="1">
    <citation type="journal article" date="2014" name="Int. J. Syst. Evol. Microbiol.">
        <title>Complete genome of a new Firmicutes species belonging to the dominant human colonic microbiota ('Ruminococcus bicirculans') reveals two chromosomes and a selective capacity to utilize plant glucans.</title>
        <authorList>
            <consortium name="NISC Comparative Sequencing Program"/>
            <person name="Wegmann U."/>
            <person name="Louis P."/>
            <person name="Goesmann A."/>
            <person name="Henrissat B."/>
            <person name="Duncan S.H."/>
            <person name="Flint H.J."/>
        </authorList>
    </citation>
    <scope>NUCLEOTIDE SEQUENCE</scope>
    <source>
        <strain evidence="2">NBRC 108219</strain>
    </source>
</reference>
<keyword evidence="3" id="KW-1185">Reference proteome</keyword>
<dbReference type="RefSeq" id="WP_284390215.1">
    <property type="nucleotide sequence ID" value="NZ_BSNK01000002.1"/>
</dbReference>
<dbReference type="Gene3D" id="3.30.160.150">
    <property type="entry name" value="Lipoprotein like domain"/>
    <property type="match status" value="1"/>
</dbReference>
<protein>
    <recommendedName>
        <fullName evidence="4">LPS-assembly lipoprotein LptE</fullName>
    </recommendedName>
</protein>
<evidence type="ECO:0008006" key="4">
    <source>
        <dbReference type="Google" id="ProtNLM"/>
    </source>
</evidence>
<dbReference type="Proteomes" id="UP001161391">
    <property type="component" value="Unassembled WGS sequence"/>
</dbReference>
<sequence length="174" mass="18465">MKHLLVTAALALSTTLTACAGFTPLNATPGGKAAFNQLDVVIDDGEDEGDRAAGFLIQQRLADRISTSATPQYRVLVRPGALRVGLGLTAQDFASRFDSIVIAEWSLVRIKDGTVIKTGTAQRTASYSADEDPYSLLTTSDEAVERASREVADELLSEIALALIDQADADPSQP</sequence>
<dbReference type="SUPFAM" id="SSF159594">
    <property type="entry name" value="XCC0632-like"/>
    <property type="match status" value="1"/>
</dbReference>
<organism evidence="2 3">
    <name type="scientific">Algimonas ampicilliniresistens</name>
    <dbReference type="NCBI Taxonomy" id="1298735"/>
    <lineage>
        <taxon>Bacteria</taxon>
        <taxon>Pseudomonadati</taxon>
        <taxon>Pseudomonadota</taxon>
        <taxon>Alphaproteobacteria</taxon>
        <taxon>Maricaulales</taxon>
        <taxon>Robiginitomaculaceae</taxon>
        <taxon>Algimonas</taxon>
    </lineage>
</organism>
<name>A0ABQ5VCH0_9PROT</name>
<comment type="caution">
    <text evidence="2">The sequence shown here is derived from an EMBL/GenBank/DDBJ whole genome shotgun (WGS) entry which is preliminary data.</text>
</comment>
<feature type="chain" id="PRO_5045907233" description="LPS-assembly lipoprotein LptE" evidence="1">
    <location>
        <begin position="21"/>
        <end position="174"/>
    </location>
</feature>
<keyword evidence="1" id="KW-0732">Signal</keyword>
<reference evidence="2" key="2">
    <citation type="submission" date="2023-01" db="EMBL/GenBank/DDBJ databases">
        <title>Draft genome sequence of Algimonas ampicilliniresistens strain NBRC 108219.</title>
        <authorList>
            <person name="Sun Q."/>
            <person name="Mori K."/>
        </authorList>
    </citation>
    <scope>NUCLEOTIDE SEQUENCE</scope>
    <source>
        <strain evidence="2">NBRC 108219</strain>
    </source>
</reference>
<dbReference type="PROSITE" id="PS51257">
    <property type="entry name" value="PROKAR_LIPOPROTEIN"/>
    <property type="match status" value="1"/>
</dbReference>
<accession>A0ABQ5VCH0</accession>
<evidence type="ECO:0000256" key="1">
    <source>
        <dbReference type="SAM" id="SignalP"/>
    </source>
</evidence>
<evidence type="ECO:0000313" key="2">
    <source>
        <dbReference type="EMBL" id="GLQ24112.1"/>
    </source>
</evidence>
<dbReference type="EMBL" id="BSNK01000002">
    <property type="protein sequence ID" value="GLQ24112.1"/>
    <property type="molecule type" value="Genomic_DNA"/>
</dbReference>